<sequence length="98" mass="11523">MLEEIKSQGEVPVEVRNQRVVRYYNARVRSKEFQVGNLVLRNIEASKLLTEMGKMASAWEGPYKVHKVLNNDAYQLMDMDGKEVPRIWNARHLKKFFV</sequence>
<protein>
    <submittedName>
        <fullName evidence="1">Uncharacterized protein</fullName>
    </submittedName>
</protein>
<dbReference type="EMBL" id="BSYR01000003">
    <property type="protein sequence ID" value="GMI64579.1"/>
    <property type="molecule type" value="Genomic_DNA"/>
</dbReference>
<gene>
    <name evidence="1" type="ORF">HRI_000127200</name>
</gene>
<proteinExistence type="predicted"/>
<keyword evidence="2" id="KW-1185">Reference proteome</keyword>
<dbReference type="AlphaFoldDB" id="A0A9W7LHT3"/>
<evidence type="ECO:0000313" key="1">
    <source>
        <dbReference type="EMBL" id="GMI64579.1"/>
    </source>
</evidence>
<dbReference type="Proteomes" id="UP001165190">
    <property type="component" value="Unassembled WGS sequence"/>
</dbReference>
<accession>A0A9W7LHT3</accession>
<evidence type="ECO:0000313" key="2">
    <source>
        <dbReference type="Proteomes" id="UP001165190"/>
    </source>
</evidence>
<name>A0A9W7LHT3_HIBTR</name>
<organism evidence="1 2">
    <name type="scientific">Hibiscus trionum</name>
    <name type="common">Flower of an hour</name>
    <dbReference type="NCBI Taxonomy" id="183268"/>
    <lineage>
        <taxon>Eukaryota</taxon>
        <taxon>Viridiplantae</taxon>
        <taxon>Streptophyta</taxon>
        <taxon>Embryophyta</taxon>
        <taxon>Tracheophyta</taxon>
        <taxon>Spermatophyta</taxon>
        <taxon>Magnoliopsida</taxon>
        <taxon>eudicotyledons</taxon>
        <taxon>Gunneridae</taxon>
        <taxon>Pentapetalae</taxon>
        <taxon>rosids</taxon>
        <taxon>malvids</taxon>
        <taxon>Malvales</taxon>
        <taxon>Malvaceae</taxon>
        <taxon>Malvoideae</taxon>
        <taxon>Hibiscus</taxon>
    </lineage>
</organism>
<comment type="caution">
    <text evidence="1">The sequence shown here is derived from an EMBL/GenBank/DDBJ whole genome shotgun (WGS) entry which is preliminary data.</text>
</comment>
<reference evidence="1" key="1">
    <citation type="submission" date="2023-05" db="EMBL/GenBank/DDBJ databases">
        <title>Genome and transcriptome analyses reveal genes involved in the formation of fine ridges on petal epidermal cells in Hibiscus trionum.</title>
        <authorList>
            <person name="Koshimizu S."/>
            <person name="Masuda S."/>
            <person name="Ishii T."/>
            <person name="Shirasu K."/>
            <person name="Hoshino A."/>
            <person name="Arita M."/>
        </authorList>
    </citation>
    <scope>NUCLEOTIDE SEQUENCE</scope>
    <source>
        <strain evidence="1">Hamamatsu line</strain>
    </source>
</reference>
<dbReference type="OrthoDB" id="1744372at2759"/>